<feature type="signal peptide" evidence="2">
    <location>
        <begin position="1"/>
        <end position="23"/>
    </location>
</feature>
<reference evidence="3 4" key="1">
    <citation type="journal article" date="2010" name="J. Bacteriol.">
        <title>The complete genome sequence of Croceibacter atlanticus HTCC2559T.</title>
        <authorList>
            <person name="Oh H.M."/>
            <person name="Kang I."/>
            <person name="Ferriera S."/>
            <person name="Giovannoni S.J."/>
            <person name="Cho J.C."/>
        </authorList>
    </citation>
    <scope>NUCLEOTIDE SEQUENCE [LARGE SCALE GENOMIC DNA]</scope>
    <source>
        <strain evidence="4">ATCC BAA-628 / HTCC2559 / KCTC 12090</strain>
    </source>
</reference>
<keyword evidence="2" id="KW-0732">Signal</keyword>
<dbReference type="PROSITE" id="PS51257">
    <property type="entry name" value="PROKAR_LIPOPROTEIN"/>
    <property type="match status" value="1"/>
</dbReference>
<proteinExistence type="predicted"/>
<dbReference type="RefSeq" id="WP_013185812.1">
    <property type="nucleotide sequence ID" value="NC_014230.1"/>
</dbReference>
<dbReference type="Proteomes" id="UP000002297">
    <property type="component" value="Chromosome"/>
</dbReference>
<keyword evidence="4" id="KW-1185">Reference proteome</keyword>
<dbReference type="KEGG" id="cat:CA2559_00205"/>
<dbReference type="SUPFAM" id="SSF48695">
    <property type="entry name" value="Multiheme cytochromes"/>
    <property type="match status" value="1"/>
</dbReference>
<accession>A3U4G3</accession>
<evidence type="ECO:0000313" key="4">
    <source>
        <dbReference type="Proteomes" id="UP000002297"/>
    </source>
</evidence>
<feature type="chain" id="PRO_5002660194" description="Repeat protein (TIGR03806 family)" evidence="2">
    <location>
        <begin position="24"/>
        <end position="383"/>
    </location>
</feature>
<dbReference type="STRING" id="216432.CA2559_00205"/>
<dbReference type="HOGENOM" id="CLU_035802_0_1_10"/>
<evidence type="ECO:0000256" key="2">
    <source>
        <dbReference type="SAM" id="SignalP"/>
    </source>
</evidence>
<dbReference type="GeneID" id="89451854"/>
<name>A3U4G3_CROAH</name>
<dbReference type="AlphaFoldDB" id="A3U4G3"/>
<organism evidence="3 4">
    <name type="scientific">Croceibacter atlanticus (strain ATCC BAA-628 / JCM 21780 / CIP 108009 / IAM 15332 / KCTC 12090 / HTCC2559)</name>
    <dbReference type="NCBI Taxonomy" id="216432"/>
    <lineage>
        <taxon>Bacteria</taxon>
        <taxon>Pseudomonadati</taxon>
        <taxon>Bacteroidota</taxon>
        <taxon>Flavobacteriia</taxon>
        <taxon>Flavobacteriales</taxon>
        <taxon>Flavobacteriaceae</taxon>
        <taxon>Croceibacter</taxon>
    </lineage>
</organism>
<gene>
    <name evidence="3" type="ordered locus">CA2559_00205</name>
</gene>
<evidence type="ECO:0008006" key="5">
    <source>
        <dbReference type="Google" id="ProtNLM"/>
    </source>
</evidence>
<protein>
    <recommendedName>
        <fullName evidence="5">Repeat protein (TIGR03806 family)</fullName>
    </recommendedName>
</protein>
<evidence type="ECO:0000256" key="1">
    <source>
        <dbReference type="SAM" id="MobiDB-lite"/>
    </source>
</evidence>
<dbReference type="eggNOG" id="COG5434">
    <property type="taxonomic scope" value="Bacteria"/>
</dbReference>
<dbReference type="InterPro" id="IPR036280">
    <property type="entry name" value="Multihaem_cyt_sf"/>
</dbReference>
<evidence type="ECO:0000313" key="3">
    <source>
        <dbReference type="EMBL" id="EAP87130.1"/>
    </source>
</evidence>
<sequence>MLRQLPFAILRCIFLCVILVITACSEDDGYEEPPTTVNPTDDDPVDDGNTGGENETLVVFNPAEVPYQNLSDYNFFQGDISNLIPQDDVLPYDLQSPLFSDYAKKKRFIWMPSGVSASYTSDASLLDFPNGTVLIKNFYYINVQPSNTTKIIETRVMYKLNNTWEFAEYIWNEDQTNAVLDMDGSFTDITWVNDGNETQTINYRIPSEGECFTCHKKNDQPIPIGLKPQNINKIFAYTDGEMNQLEKFQFQGYLDSYPSTIQTVVKWDDTSADITERVRAYIDINCAHCHAEGSHCDYRPMRFAYNETAIAENLGICVTPDENIGDQFTHIIASGNAARSVLYERISSTDEAVRMPLLGRTVNHEEGAALIQEWINSLEPSCN</sequence>
<dbReference type="EMBL" id="CP002046">
    <property type="protein sequence ID" value="EAP87130.1"/>
    <property type="molecule type" value="Genomic_DNA"/>
</dbReference>
<feature type="region of interest" description="Disordered" evidence="1">
    <location>
        <begin position="29"/>
        <end position="53"/>
    </location>
</feature>